<protein>
    <submittedName>
        <fullName evidence="1">RNA binding motif protein 18</fullName>
    </submittedName>
</protein>
<dbReference type="Bgee" id="ENSOCUG00000008527">
    <property type="expression patterns" value="Expressed in blood and 16 other cell types or tissues"/>
</dbReference>
<proteinExistence type="predicted"/>
<keyword evidence="2" id="KW-1185">Reference proteome</keyword>
<reference evidence="1" key="3">
    <citation type="submission" date="2025-09" db="UniProtKB">
        <authorList>
            <consortium name="Ensembl"/>
        </authorList>
    </citation>
    <scope>IDENTIFICATION</scope>
    <source>
        <strain evidence="1">Thorbecke</strain>
    </source>
</reference>
<reference evidence="1" key="2">
    <citation type="submission" date="2025-08" db="UniProtKB">
        <authorList>
            <consortium name="Ensembl"/>
        </authorList>
    </citation>
    <scope>IDENTIFICATION</scope>
    <source>
        <strain evidence="1">Thorbecke</strain>
    </source>
</reference>
<dbReference type="Ensembl" id="ENSOCUT00000052573.1">
    <property type="protein sequence ID" value="ENSOCUP00000043003.1"/>
    <property type="gene ID" value="ENSOCUG00000008527.4"/>
</dbReference>
<dbReference type="AlphaFoldDB" id="A0A5F9DAZ3"/>
<accession>A0A5F9DAZ3</accession>
<evidence type="ECO:0000313" key="2">
    <source>
        <dbReference type="Proteomes" id="UP000001811"/>
    </source>
</evidence>
<evidence type="ECO:0000313" key="1">
    <source>
        <dbReference type="Ensembl" id="ENSOCUP00000043003.1"/>
    </source>
</evidence>
<gene>
    <name evidence="1" type="primary">RBM18</name>
</gene>
<reference evidence="1 2" key="1">
    <citation type="journal article" date="2011" name="Nature">
        <title>A high-resolution map of human evolutionary constraint using 29 mammals.</title>
        <authorList>
            <person name="Lindblad-Toh K."/>
            <person name="Garber M."/>
            <person name="Zuk O."/>
            <person name="Lin M.F."/>
            <person name="Parker B.J."/>
            <person name="Washietl S."/>
            <person name="Kheradpour P."/>
            <person name="Ernst J."/>
            <person name="Jordan G."/>
            <person name="Mauceli E."/>
            <person name="Ward L.D."/>
            <person name="Lowe C.B."/>
            <person name="Holloway A.K."/>
            <person name="Clamp M."/>
            <person name="Gnerre S."/>
            <person name="Alfoldi J."/>
            <person name="Beal K."/>
            <person name="Chang J."/>
            <person name="Clawson H."/>
            <person name="Cuff J."/>
            <person name="Di Palma F."/>
            <person name="Fitzgerald S."/>
            <person name="Flicek P."/>
            <person name="Guttman M."/>
            <person name="Hubisz M.J."/>
            <person name="Jaffe D.B."/>
            <person name="Jungreis I."/>
            <person name="Kent W.J."/>
            <person name="Kostka D."/>
            <person name="Lara M."/>
            <person name="Martins A.L."/>
            <person name="Massingham T."/>
            <person name="Moltke I."/>
            <person name="Raney B.J."/>
            <person name="Rasmussen M.D."/>
            <person name="Robinson J."/>
            <person name="Stark A."/>
            <person name="Vilella A.J."/>
            <person name="Wen J."/>
            <person name="Xie X."/>
            <person name="Zody M.C."/>
            <person name="Baldwin J."/>
            <person name="Bloom T."/>
            <person name="Chin C.W."/>
            <person name="Heiman D."/>
            <person name="Nicol R."/>
            <person name="Nusbaum C."/>
            <person name="Young S."/>
            <person name="Wilkinson J."/>
            <person name="Worley K.C."/>
            <person name="Kovar C.L."/>
            <person name="Muzny D.M."/>
            <person name="Gibbs R.A."/>
            <person name="Cree A."/>
            <person name="Dihn H.H."/>
            <person name="Fowler G."/>
            <person name="Jhangiani S."/>
            <person name="Joshi V."/>
            <person name="Lee S."/>
            <person name="Lewis L.R."/>
            <person name="Nazareth L.V."/>
            <person name="Okwuonu G."/>
            <person name="Santibanez J."/>
            <person name="Warren W.C."/>
            <person name="Mardis E.R."/>
            <person name="Weinstock G.M."/>
            <person name="Wilson R.K."/>
            <person name="Delehaunty K."/>
            <person name="Dooling D."/>
            <person name="Fronik C."/>
            <person name="Fulton L."/>
            <person name="Fulton B."/>
            <person name="Graves T."/>
            <person name="Minx P."/>
            <person name="Sodergren E."/>
            <person name="Birney E."/>
            <person name="Margulies E.H."/>
            <person name="Herrero J."/>
            <person name="Green E.D."/>
            <person name="Haussler D."/>
            <person name="Siepel A."/>
            <person name="Goldman N."/>
            <person name="Pollard K.S."/>
            <person name="Pedersen J.S."/>
            <person name="Lander E.S."/>
            <person name="Kellis M."/>
        </authorList>
    </citation>
    <scope>NUCLEOTIDE SEQUENCE [LARGE SCALE GENOMIC DNA]</scope>
    <source>
        <strain evidence="2">Thorbecke</strain>
    </source>
</reference>
<sequence>MAEQFIVACHMLPNKLKMGIDLMEAETKTLPLENASILSEGSLQEGHRLWIGNLDPKITDVAIILQNYQTRKEILEKLKDTDLSRCSWNLKVPSPQAPPEVWQGEAV</sequence>
<dbReference type="GeneTree" id="ENSGT00390000013765"/>
<name>A0A5F9DAZ3_RABIT</name>
<dbReference type="Proteomes" id="UP000001811">
    <property type="component" value="Unplaced"/>
</dbReference>
<organism evidence="1 2">
    <name type="scientific">Oryctolagus cuniculus</name>
    <name type="common">Rabbit</name>
    <dbReference type="NCBI Taxonomy" id="9986"/>
    <lineage>
        <taxon>Eukaryota</taxon>
        <taxon>Metazoa</taxon>
        <taxon>Chordata</taxon>
        <taxon>Craniata</taxon>
        <taxon>Vertebrata</taxon>
        <taxon>Euteleostomi</taxon>
        <taxon>Mammalia</taxon>
        <taxon>Eutheria</taxon>
        <taxon>Euarchontoglires</taxon>
        <taxon>Glires</taxon>
        <taxon>Lagomorpha</taxon>
        <taxon>Leporidae</taxon>
        <taxon>Oryctolagus</taxon>
    </lineage>
</organism>